<sequence length="86" mass="9560">MSKLLETNALETNSTAPLEEQLPSMLEQARIACSTNGDLSSECVAAWDAVEEVQAASADRRLHLKTSLDRYCDERPDALECRIYDV</sequence>
<feature type="domain" description="CP12" evidence="1">
    <location>
        <begin position="18"/>
        <end position="86"/>
    </location>
</feature>
<protein>
    <recommendedName>
        <fullName evidence="1">CP12 domain-containing protein</fullName>
    </recommendedName>
</protein>
<dbReference type="InterPro" id="IPR039314">
    <property type="entry name" value="CP12-like"/>
</dbReference>
<dbReference type="AlphaFoldDB" id="A0A2T1DTY0"/>
<evidence type="ECO:0000259" key="1">
    <source>
        <dbReference type="SMART" id="SM01093"/>
    </source>
</evidence>
<dbReference type="Pfam" id="PF02672">
    <property type="entry name" value="CP12"/>
    <property type="match status" value="1"/>
</dbReference>
<name>A0A2T1DTY0_9CYAN</name>
<dbReference type="InterPro" id="IPR003823">
    <property type="entry name" value="CP12_dom"/>
</dbReference>
<dbReference type="EMBL" id="PVWK01000157">
    <property type="protein sequence ID" value="PSB23966.1"/>
    <property type="molecule type" value="Genomic_DNA"/>
</dbReference>
<dbReference type="PANTHER" id="PTHR33921:SF15">
    <property type="entry name" value="CALVIN CYCLE PROTEIN CP12-2, CHLOROPLASTIC"/>
    <property type="match status" value="1"/>
</dbReference>
<dbReference type="PANTHER" id="PTHR33921">
    <property type="entry name" value="CALVIN CYCLE PROTEIN CP12-2, CHLOROPLASTIC"/>
    <property type="match status" value="1"/>
</dbReference>
<accession>A0A2T1DTY0</accession>
<evidence type="ECO:0000313" key="3">
    <source>
        <dbReference type="Proteomes" id="UP000239576"/>
    </source>
</evidence>
<dbReference type="Proteomes" id="UP000239576">
    <property type="component" value="Unassembled WGS sequence"/>
</dbReference>
<dbReference type="SMART" id="SM01093">
    <property type="entry name" value="CP12"/>
    <property type="match status" value="1"/>
</dbReference>
<keyword evidence="3" id="KW-1185">Reference proteome</keyword>
<gene>
    <name evidence="2" type="ORF">C7B82_28815</name>
</gene>
<proteinExistence type="predicted"/>
<reference evidence="2 3" key="2">
    <citation type="submission" date="2018-03" db="EMBL/GenBank/DDBJ databases">
        <title>The ancient ancestry and fast evolution of plastids.</title>
        <authorList>
            <person name="Moore K.R."/>
            <person name="Magnabosco C."/>
            <person name="Momper L."/>
            <person name="Gold D.A."/>
            <person name="Bosak T."/>
            <person name="Fournier G.P."/>
        </authorList>
    </citation>
    <scope>NUCLEOTIDE SEQUENCE [LARGE SCALE GENOMIC DNA]</scope>
    <source>
        <strain evidence="2 3">ULC18</strain>
    </source>
</reference>
<comment type="caution">
    <text evidence="2">The sequence shown here is derived from an EMBL/GenBank/DDBJ whole genome shotgun (WGS) entry which is preliminary data.</text>
</comment>
<dbReference type="GO" id="GO:0080153">
    <property type="term" value="P:negative regulation of reductive pentose-phosphate cycle"/>
    <property type="evidence" value="ECO:0007669"/>
    <property type="project" value="TreeGrafter"/>
</dbReference>
<evidence type="ECO:0000313" key="2">
    <source>
        <dbReference type="EMBL" id="PSB23966.1"/>
    </source>
</evidence>
<dbReference type="OrthoDB" id="9553701at2"/>
<organism evidence="2 3">
    <name type="scientific">Stenomitos frigidus ULC18</name>
    <dbReference type="NCBI Taxonomy" id="2107698"/>
    <lineage>
        <taxon>Bacteria</taxon>
        <taxon>Bacillati</taxon>
        <taxon>Cyanobacteriota</taxon>
        <taxon>Cyanophyceae</taxon>
        <taxon>Leptolyngbyales</taxon>
        <taxon>Leptolyngbyaceae</taxon>
        <taxon>Stenomitos</taxon>
    </lineage>
</organism>
<reference evidence="3" key="1">
    <citation type="submission" date="2018-02" db="EMBL/GenBank/DDBJ databases">
        <authorList>
            <person name="Moore K."/>
            <person name="Momper L."/>
        </authorList>
    </citation>
    <scope>NUCLEOTIDE SEQUENCE [LARGE SCALE GENOMIC DNA]</scope>
    <source>
        <strain evidence="3">ULC18</strain>
    </source>
</reference>
<dbReference type="RefSeq" id="WP_106260559.1">
    <property type="nucleotide sequence ID" value="NZ_CAWNSW010000030.1"/>
</dbReference>